<proteinExistence type="predicted"/>
<comment type="caution">
    <text evidence="1">The sequence shown here is derived from an EMBL/GenBank/DDBJ whole genome shotgun (WGS) entry which is preliminary data.</text>
</comment>
<accession>A0ACB5TGT8</accession>
<dbReference type="Proteomes" id="UP001165101">
    <property type="component" value="Unassembled WGS sequence"/>
</dbReference>
<gene>
    <name evidence="1" type="ORF">Cboi01_000067200</name>
</gene>
<evidence type="ECO:0000313" key="2">
    <source>
        <dbReference type="Proteomes" id="UP001165101"/>
    </source>
</evidence>
<evidence type="ECO:0000313" key="1">
    <source>
        <dbReference type="EMBL" id="GME88014.1"/>
    </source>
</evidence>
<protein>
    <submittedName>
        <fullName evidence="1">Unnamed protein product</fullName>
    </submittedName>
</protein>
<keyword evidence="2" id="KW-1185">Reference proteome</keyword>
<name>A0ACB5TGT8_CANBO</name>
<organism evidence="1 2">
    <name type="scientific">Candida boidinii</name>
    <name type="common">Yeast</name>
    <dbReference type="NCBI Taxonomy" id="5477"/>
    <lineage>
        <taxon>Eukaryota</taxon>
        <taxon>Fungi</taxon>
        <taxon>Dikarya</taxon>
        <taxon>Ascomycota</taxon>
        <taxon>Saccharomycotina</taxon>
        <taxon>Pichiomycetes</taxon>
        <taxon>Pichiales</taxon>
        <taxon>Pichiaceae</taxon>
        <taxon>Ogataea</taxon>
        <taxon>Ogataea/Candida clade</taxon>
    </lineage>
</organism>
<dbReference type="EMBL" id="BSXV01000198">
    <property type="protein sequence ID" value="GME88014.1"/>
    <property type="molecule type" value="Genomic_DNA"/>
</dbReference>
<sequence length="543" mass="62872">MDDSEVGNKYDRQVRLWNSSGQSSLSNANICILNINITTSEILKNLVLSGVGNIKIIDNKLINSLSNFEIKSNFFLNPITKPDLIENISVAKLLTRNLQNLNPDVSITYIDNKDISDLISSPLNSKFWSQFNCIISTKILNENLSNLLQNELIPFCYNNYIPFISVLNIGFYAFLKIIYNERTIIDTHKPVSLLQDLRLDMPWLELKNYINSFEFNKLSDIKLSNIPYSIILSKLFIDYKIKNNNNSPNTKQMRELVKNLYRSGDESNLDEAYKKANKINKISNNLPDNLIKIFNEIDNHLNLNNNLPIYQLKFWLLSKTLKNFIDSNNNLIPLNGLIDDMESDTENYNNLKKLYTEKSLKDFQNFKEILSIELNKFNKSNNNNKLINITDNETKIFIKNSKFIEFEKNSTDFKILLNSNLLDPLKNNYKDLININIYLGFLAIENFYHEHNKFPSNSSDSAELRAIMISILCYYNINSFPEGLDKILDEFIRYKGLEIHNISSLIGGIASQEVIKILTNQYLQLDNCLTFDGIRSKAETWKL</sequence>
<reference evidence="1" key="1">
    <citation type="submission" date="2023-04" db="EMBL/GenBank/DDBJ databases">
        <title>Candida boidinii NBRC 1967.</title>
        <authorList>
            <person name="Ichikawa N."/>
            <person name="Sato H."/>
            <person name="Tonouchi N."/>
        </authorList>
    </citation>
    <scope>NUCLEOTIDE SEQUENCE</scope>
    <source>
        <strain evidence="1">NBRC 1967</strain>
    </source>
</reference>